<evidence type="ECO:0000256" key="5">
    <source>
        <dbReference type="ARBA" id="ARBA00023136"/>
    </source>
</evidence>
<proteinExistence type="predicted"/>
<accession>D1YY81</accession>
<keyword evidence="2" id="KW-1003">Cell membrane</keyword>
<name>D1YY81_METPS</name>
<evidence type="ECO:0000256" key="3">
    <source>
        <dbReference type="ARBA" id="ARBA00022692"/>
    </source>
</evidence>
<keyword evidence="8" id="KW-1185">Reference proteome</keyword>
<dbReference type="eggNOG" id="arCOG01947">
    <property type="taxonomic scope" value="Archaea"/>
</dbReference>
<dbReference type="EMBL" id="AP011532">
    <property type="protein sequence ID" value="BAI61403.1"/>
    <property type="molecule type" value="Genomic_DNA"/>
</dbReference>
<protein>
    <submittedName>
        <fullName evidence="7">Lysine exporter protein</fullName>
    </submittedName>
</protein>
<reference evidence="8" key="3">
    <citation type="journal article" date="2011" name="PLoS ONE">
        <title>Genome sequence of a mesophilic hydrogenotrophic methanogen Methanocella paludicola, the first cultivated representative of the order Methanocellales.</title>
        <authorList>
            <person name="Sakai S."/>
            <person name="Takaki Y."/>
            <person name="Shimamura S."/>
            <person name="Sekine M."/>
            <person name="Tajima T."/>
            <person name="Kosugi H."/>
            <person name="Ichikawa N."/>
            <person name="Tasumi E."/>
            <person name="Hiraki A.T."/>
            <person name="Shimizu A."/>
            <person name="Kato Y."/>
            <person name="Nishiko R."/>
            <person name="Mori K."/>
            <person name="Fujita N."/>
            <person name="Imachi H."/>
            <person name="Takai K."/>
        </authorList>
    </citation>
    <scope>NUCLEOTIDE SEQUENCE [LARGE SCALE GENOMIC DNA]</scope>
    <source>
        <strain evidence="8">DSM 17711 / JCM 13418 / NBRC 101707 / SANAE</strain>
    </source>
</reference>
<dbReference type="STRING" id="304371.MCP_1331"/>
<dbReference type="KEGG" id="mpd:MCP_1331"/>
<keyword evidence="4 6" id="KW-1133">Transmembrane helix</keyword>
<dbReference type="Proteomes" id="UP000001882">
    <property type="component" value="Chromosome"/>
</dbReference>
<reference evidence="7 8" key="2">
    <citation type="journal article" date="2008" name="Int. J. Syst. Evol. Microbiol.">
        <title>Methanocella paludicola gen. nov., sp. nov., a methane-producing archaeon, the first isolate of the lineage 'Rice Cluster I', and proposal of the new archaeal order Methanocellales ord. nov.</title>
        <authorList>
            <person name="Sakai S."/>
            <person name="Imachi H."/>
            <person name="Hanada S."/>
            <person name="Ohashi A."/>
            <person name="Harada H."/>
            <person name="Kamagata Y."/>
        </authorList>
    </citation>
    <scope>NUCLEOTIDE SEQUENCE [LARGE SCALE GENOMIC DNA]</scope>
    <source>
        <strain evidence="8">DSM 17711 / JCM 13418 / NBRC 101707 / SANAE</strain>
    </source>
</reference>
<keyword evidence="5 6" id="KW-0472">Membrane</keyword>
<dbReference type="OrthoDB" id="121309at2157"/>
<feature type="transmembrane region" description="Helical" evidence="6">
    <location>
        <begin position="179"/>
        <end position="200"/>
    </location>
</feature>
<dbReference type="RefSeq" id="WP_012900082.1">
    <property type="nucleotide sequence ID" value="NC_013665.1"/>
</dbReference>
<organism evidence="7 8">
    <name type="scientific">Methanocella paludicola (strain DSM 17711 / JCM 13418 / NBRC 101707 / SANAE)</name>
    <dbReference type="NCBI Taxonomy" id="304371"/>
    <lineage>
        <taxon>Archaea</taxon>
        <taxon>Methanobacteriati</taxon>
        <taxon>Methanobacteriota</taxon>
        <taxon>Stenosarchaea group</taxon>
        <taxon>Methanomicrobia</taxon>
        <taxon>Methanocellales</taxon>
        <taxon>Methanocellaceae</taxon>
        <taxon>Methanocella</taxon>
    </lineage>
</organism>
<dbReference type="PANTHER" id="PTHR38825">
    <property type="entry name" value="LYSINE EXPORTER PROTEIN (LYSE/YGGA)"/>
    <property type="match status" value="1"/>
</dbReference>
<evidence type="ECO:0000256" key="1">
    <source>
        <dbReference type="ARBA" id="ARBA00004651"/>
    </source>
</evidence>
<keyword evidence="3 6" id="KW-0812">Transmembrane</keyword>
<dbReference type="GO" id="GO:0006865">
    <property type="term" value="P:amino acid transport"/>
    <property type="evidence" value="ECO:0007669"/>
    <property type="project" value="InterPro"/>
</dbReference>
<feature type="transmembrane region" description="Helical" evidence="6">
    <location>
        <begin position="110"/>
        <end position="134"/>
    </location>
</feature>
<evidence type="ECO:0000313" key="8">
    <source>
        <dbReference type="Proteomes" id="UP000001882"/>
    </source>
</evidence>
<evidence type="ECO:0000313" key="7">
    <source>
        <dbReference type="EMBL" id="BAI61403.1"/>
    </source>
</evidence>
<evidence type="ECO:0000256" key="4">
    <source>
        <dbReference type="ARBA" id="ARBA00022989"/>
    </source>
</evidence>
<reference evidence="7 8" key="1">
    <citation type="journal article" date="2007" name="Appl. Environ. Microbiol.">
        <title>Isolation of key methanogens for global methane emission from rice paddy fields: a novel isolate affiliated with the clone cluster rice cluster I.</title>
        <authorList>
            <person name="Sakai S."/>
            <person name="Imachi H."/>
            <person name="Sekiguchi Y."/>
            <person name="Ohashi A."/>
            <person name="Harada H."/>
            <person name="Kamagata Y."/>
        </authorList>
    </citation>
    <scope>NUCLEOTIDE SEQUENCE [LARGE SCALE GENOMIC DNA]</scope>
    <source>
        <strain evidence="8">DSM 17711 / JCM 13418 / NBRC 101707 / SANAE</strain>
    </source>
</reference>
<dbReference type="AlphaFoldDB" id="D1YY81"/>
<dbReference type="PANTHER" id="PTHR38825:SF1">
    <property type="entry name" value="TRANSPORTER, LYSE FAMILY"/>
    <property type="match status" value="1"/>
</dbReference>
<dbReference type="GO" id="GO:0005886">
    <property type="term" value="C:plasma membrane"/>
    <property type="evidence" value="ECO:0007669"/>
    <property type="project" value="UniProtKB-SubCell"/>
</dbReference>
<evidence type="ECO:0000256" key="6">
    <source>
        <dbReference type="SAM" id="Phobius"/>
    </source>
</evidence>
<feature type="transmembrane region" description="Helical" evidence="6">
    <location>
        <begin position="146"/>
        <end position="167"/>
    </location>
</feature>
<dbReference type="InParanoid" id="D1YY81"/>
<feature type="transmembrane region" description="Helical" evidence="6">
    <location>
        <begin position="43"/>
        <end position="64"/>
    </location>
</feature>
<comment type="subcellular location">
    <subcellularLocation>
        <location evidence="1">Cell membrane</location>
        <topology evidence="1">Multi-pass membrane protein</topology>
    </subcellularLocation>
</comment>
<evidence type="ECO:0000256" key="2">
    <source>
        <dbReference type="ARBA" id="ARBA00022475"/>
    </source>
</evidence>
<dbReference type="GeneID" id="8681299"/>
<sequence>MFDILAAGFVIGLTHAMPPGPITFEVIKRGVSEGLLSALKVDLGAVAADALFFALIVIGLSQVLGSRTGRIAMWLCGCALLVFLGVRGIYKLFRKNGVKGDDKEQGSSPMAAGFLICITSPFAIVWWTGVFAGTMAVHLGSDAGSLLAMFAGIAIACLGWYALIGMISAAGKKVFRPSWMSVLSLLCSLMMLAFAAILFWRGYTTFM</sequence>
<dbReference type="InterPro" id="IPR001123">
    <property type="entry name" value="LeuE-type"/>
</dbReference>
<dbReference type="Pfam" id="PF01810">
    <property type="entry name" value="LysE"/>
    <property type="match status" value="1"/>
</dbReference>
<gene>
    <name evidence="7" type="ordered locus">MCP_1331</name>
</gene>
<feature type="transmembrane region" description="Helical" evidence="6">
    <location>
        <begin position="71"/>
        <end position="90"/>
    </location>
</feature>